<gene>
    <name evidence="1" type="ORF">SDC9_134662</name>
</gene>
<comment type="caution">
    <text evidence="1">The sequence shown here is derived from an EMBL/GenBank/DDBJ whole genome shotgun (WGS) entry which is preliminary data.</text>
</comment>
<evidence type="ECO:0000313" key="1">
    <source>
        <dbReference type="EMBL" id="MPM87562.1"/>
    </source>
</evidence>
<dbReference type="EMBL" id="VSSQ01035364">
    <property type="protein sequence ID" value="MPM87562.1"/>
    <property type="molecule type" value="Genomic_DNA"/>
</dbReference>
<name>A0A645DG57_9ZZZZ</name>
<protein>
    <submittedName>
        <fullName evidence="1">Uncharacterized protein</fullName>
    </submittedName>
</protein>
<organism evidence="1">
    <name type="scientific">bioreactor metagenome</name>
    <dbReference type="NCBI Taxonomy" id="1076179"/>
    <lineage>
        <taxon>unclassified sequences</taxon>
        <taxon>metagenomes</taxon>
        <taxon>ecological metagenomes</taxon>
    </lineage>
</organism>
<accession>A0A645DG57</accession>
<reference evidence="1" key="1">
    <citation type="submission" date="2019-08" db="EMBL/GenBank/DDBJ databases">
        <authorList>
            <person name="Kucharzyk K."/>
            <person name="Murdoch R.W."/>
            <person name="Higgins S."/>
            <person name="Loffler F."/>
        </authorList>
    </citation>
    <scope>NUCLEOTIDE SEQUENCE</scope>
</reference>
<dbReference type="AlphaFoldDB" id="A0A645DG57"/>
<proteinExistence type="predicted"/>
<sequence>MQQNEIRFRESVGPGTEPGIDLFNPVGRMAFVAQVGQSGGPVGHRSDKLDGVTRIGKHLIQWCPIAALNEGAQSDRIAQGHDPEWCGGR</sequence>